<dbReference type="EMBL" id="JAHRIM010020409">
    <property type="protein sequence ID" value="MEQ2262459.1"/>
    <property type="molecule type" value="Genomic_DNA"/>
</dbReference>
<sequence>MIFCGVCVECERGSSLDVWSSPSNAHAFADELLSIVTDMLKGQGCHFVPCGCLFRVVRQVASEDEVKERRRQVTGGQPHYRSKVRLSNKAWGCHLQPEI</sequence>
<protein>
    <submittedName>
        <fullName evidence="1">Uncharacterized protein</fullName>
    </submittedName>
</protein>
<reference evidence="1 2" key="1">
    <citation type="submission" date="2021-06" db="EMBL/GenBank/DDBJ databases">
        <authorList>
            <person name="Palmer J.M."/>
        </authorList>
    </citation>
    <scope>NUCLEOTIDE SEQUENCE [LARGE SCALE GENOMIC DNA]</scope>
    <source>
        <strain evidence="1 2">XR_2019</strain>
        <tissue evidence="1">Muscle</tissue>
    </source>
</reference>
<name>A0ABV0VYX7_9TELE</name>
<keyword evidence="2" id="KW-1185">Reference proteome</keyword>
<dbReference type="Proteomes" id="UP001444071">
    <property type="component" value="Unassembled WGS sequence"/>
</dbReference>
<evidence type="ECO:0000313" key="1">
    <source>
        <dbReference type="EMBL" id="MEQ2262459.1"/>
    </source>
</evidence>
<proteinExistence type="predicted"/>
<evidence type="ECO:0000313" key="2">
    <source>
        <dbReference type="Proteomes" id="UP001444071"/>
    </source>
</evidence>
<accession>A0ABV0VYX7</accession>
<comment type="caution">
    <text evidence="1">The sequence shown here is derived from an EMBL/GenBank/DDBJ whole genome shotgun (WGS) entry which is preliminary data.</text>
</comment>
<gene>
    <name evidence="1" type="ORF">XENORESO_012489</name>
</gene>
<organism evidence="1 2">
    <name type="scientific">Xenotaenia resolanae</name>
    <dbReference type="NCBI Taxonomy" id="208358"/>
    <lineage>
        <taxon>Eukaryota</taxon>
        <taxon>Metazoa</taxon>
        <taxon>Chordata</taxon>
        <taxon>Craniata</taxon>
        <taxon>Vertebrata</taxon>
        <taxon>Euteleostomi</taxon>
        <taxon>Actinopterygii</taxon>
        <taxon>Neopterygii</taxon>
        <taxon>Teleostei</taxon>
        <taxon>Neoteleostei</taxon>
        <taxon>Acanthomorphata</taxon>
        <taxon>Ovalentaria</taxon>
        <taxon>Atherinomorphae</taxon>
        <taxon>Cyprinodontiformes</taxon>
        <taxon>Goodeidae</taxon>
        <taxon>Xenotaenia</taxon>
    </lineage>
</organism>